<name>A0A246IZA1_9BURK</name>
<dbReference type="Proteomes" id="UP000197468">
    <property type="component" value="Unassembled WGS sequence"/>
</dbReference>
<feature type="region of interest" description="Disordered" evidence="1">
    <location>
        <begin position="196"/>
        <end position="216"/>
    </location>
</feature>
<gene>
    <name evidence="3" type="ORF">CDN99_21475</name>
</gene>
<evidence type="ECO:0000313" key="4">
    <source>
        <dbReference type="Proteomes" id="UP000197468"/>
    </source>
</evidence>
<accession>A0A246IZA1</accession>
<evidence type="ECO:0000256" key="1">
    <source>
        <dbReference type="SAM" id="MobiDB-lite"/>
    </source>
</evidence>
<protein>
    <recommendedName>
        <fullName evidence="5">DUF2796 domain-containing protein</fullName>
    </recommendedName>
</protein>
<evidence type="ECO:0008006" key="5">
    <source>
        <dbReference type="Google" id="ProtNLM"/>
    </source>
</evidence>
<feature type="chain" id="PRO_5012670460" description="DUF2796 domain-containing protein" evidence="2">
    <location>
        <begin position="38"/>
        <end position="216"/>
    </location>
</feature>
<dbReference type="AlphaFoldDB" id="A0A246IZA1"/>
<dbReference type="RefSeq" id="WP_088386960.1">
    <property type="nucleotide sequence ID" value="NZ_NIOF01000012.1"/>
</dbReference>
<reference evidence="3 4" key="1">
    <citation type="journal article" date="2008" name="Int. J. Syst. Evol. Microbiol.">
        <title>Description of Roseateles aquatilis sp. nov. and Roseateles terrae sp. nov., in the class Betaproteobacteria, and emended description of the genus Roseateles.</title>
        <authorList>
            <person name="Gomila M."/>
            <person name="Bowien B."/>
            <person name="Falsen E."/>
            <person name="Moore E.R."/>
            <person name="Lalucat J."/>
        </authorList>
    </citation>
    <scope>NUCLEOTIDE SEQUENCE [LARGE SCALE GENOMIC DNA]</scope>
    <source>
        <strain evidence="3 4">CCUG 48205</strain>
    </source>
</reference>
<proteinExistence type="predicted"/>
<dbReference type="OrthoDB" id="7346546at2"/>
<dbReference type="EMBL" id="NIOF01000012">
    <property type="protein sequence ID" value="OWQ85657.1"/>
    <property type="molecule type" value="Genomic_DNA"/>
</dbReference>
<feature type="signal peptide" evidence="2">
    <location>
        <begin position="1"/>
        <end position="37"/>
    </location>
</feature>
<dbReference type="Pfam" id="PF10986">
    <property type="entry name" value="ZrgA"/>
    <property type="match status" value="1"/>
</dbReference>
<evidence type="ECO:0000256" key="2">
    <source>
        <dbReference type="SAM" id="SignalP"/>
    </source>
</evidence>
<organism evidence="3 4">
    <name type="scientific">Roseateles aquatilis</name>
    <dbReference type="NCBI Taxonomy" id="431061"/>
    <lineage>
        <taxon>Bacteria</taxon>
        <taxon>Pseudomonadati</taxon>
        <taxon>Pseudomonadota</taxon>
        <taxon>Betaproteobacteria</taxon>
        <taxon>Burkholderiales</taxon>
        <taxon>Sphaerotilaceae</taxon>
        <taxon>Roseateles</taxon>
    </lineage>
</organism>
<dbReference type="InterPro" id="IPR021253">
    <property type="entry name" value="ZrgA-like"/>
</dbReference>
<keyword evidence="4" id="KW-1185">Reference proteome</keyword>
<comment type="caution">
    <text evidence="3">The sequence shown here is derived from an EMBL/GenBank/DDBJ whole genome shotgun (WGS) entry which is preliminary data.</text>
</comment>
<keyword evidence="2" id="KW-0732">Signal</keyword>
<sequence>MTDRLPAPLAAFTAMARTGLLALTASASLLAGASALAEEAQMTHDAEASHAGHGAHEHGVIRVDVVVDGDQLTVALEAPLDSLLGFEHQPRTDAEKAATQRMLTRMRDGATLWRPAPEAGCRFESARLDSALITAPTDGARANKTPADGASEAGKHMDLDASYTFRCAQPARLNSLSHTLFRDFPRLQRLEVQIAGPKGQRKRTLQRPVDTVRLAP</sequence>
<evidence type="ECO:0000313" key="3">
    <source>
        <dbReference type="EMBL" id="OWQ85657.1"/>
    </source>
</evidence>